<evidence type="ECO:0000259" key="4">
    <source>
        <dbReference type="Pfam" id="PF13538"/>
    </source>
</evidence>
<dbReference type="GO" id="GO:0006310">
    <property type="term" value="P:DNA recombination"/>
    <property type="evidence" value="ECO:0007669"/>
    <property type="project" value="UniProtKB-KW"/>
</dbReference>
<dbReference type="EMBL" id="JACGWL010000015">
    <property type="protein sequence ID" value="KAK4386169.1"/>
    <property type="molecule type" value="Genomic_DNA"/>
</dbReference>
<feature type="domain" description="DNA helicase Pif1-like DEAD-box helicase" evidence="2">
    <location>
        <begin position="4"/>
        <end position="205"/>
    </location>
</feature>
<dbReference type="InterPro" id="IPR013955">
    <property type="entry name" value="Rep_factor-A_C"/>
</dbReference>
<feature type="domain" description="UvrD-like helicase C-terminal" evidence="4">
    <location>
        <begin position="395"/>
        <end position="434"/>
    </location>
</feature>
<dbReference type="EC" id="5.6.2.3" evidence="1"/>
<sequence length="830" mass="93636">MDRLNDDQMRAFKIITEKIYSSSSGTYCIDGPGGSGKTFLYHALLADVRSKGYIGLAVATSGVAATLLPGGRTTHSRFKIPIDIEGKIKCKISKQTTIAKLLLSARLIIWDEISMARRQIIEALDDILQDLTDCDNPFGGKVVVFGGDYRQIAPVVVGGEKEDTIDASFASSLLSRNVHRFFLRENMRAKDDPMFTEFFTRVGNGTETHVLDDRIEIPNNMILPFVESHKSLNDLIELVFPCLDLFLTNPSLVINRSILAPKNDYVDKINEILIDKFSGEMKPFVSLDKTRDPSQQGQYEDFLNSITISGLPPHILTLKVGRPIMLLRNINPIEGLCNGTRLICRGLGEKVIHAEIATGHFKEKQTFIPRIPLESPDKRQCPIPFTRTQFPVKLCFAMTINKAQGQTFDFVRVYLREPMFSHGQLYVALSRAKTGNSIKWLFKMHRPMVPVAEVSPITKNWTTKVLVIQKLSHRQSQSSPKKYQRTTVIRRVIDDSLPRELGAPEFKKFVDIPLFLGSNSLIDVLPIVVDKLEQRSINTKYVMSTIQEFVIVNDERKPMILTIWNEIVSNEGVAILVAADKMPIIAATRLHVTDYHGISLSARGFANIIVNPSYSETQSLRTWRAKNHVFLTKLVREKKYLKRSSPYQNIPRDSFSFVANVITNNVEDKFWVKVTATIMDVDKKYWSMACENCLKGTIDEYGWEITCNFCRTETIAKPSSFQHLEPSLLSHSPDGTTQLDVVIFGDLAENVLGITALELMKNEEENKKLDCDAINKHLNGRRFIVRIKKENCGHSLWHWISLQYLSTAGADNDLNAAATSSQCTSSPIKQ</sequence>
<dbReference type="PANTHER" id="PTHR10492:SF100">
    <property type="entry name" value="ATP-DEPENDENT DNA HELICASE"/>
    <property type="match status" value="1"/>
</dbReference>
<reference evidence="6" key="1">
    <citation type="submission" date="2020-06" db="EMBL/GenBank/DDBJ databases">
        <authorList>
            <person name="Li T."/>
            <person name="Hu X."/>
            <person name="Zhang T."/>
            <person name="Song X."/>
            <person name="Zhang H."/>
            <person name="Dai N."/>
            <person name="Sheng W."/>
            <person name="Hou X."/>
            <person name="Wei L."/>
        </authorList>
    </citation>
    <scope>NUCLEOTIDE SEQUENCE</scope>
    <source>
        <strain evidence="6">K16</strain>
        <tissue evidence="6">Leaf</tissue>
    </source>
</reference>
<dbReference type="GO" id="GO:0016787">
    <property type="term" value="F:hydrolase activity"/>
    <property type="evidence" value="ECO:0007669"/>
    <property type="project" value="UniProtKB-KW"/>
</dbReference>
<protein>
    <recommendedName>
        <fullName evidence="1">ATP-dependent DNA helicase</fullName>
        <ecNumber evidence="1">5.6.2.3</ecNumber>
    </recommendedName>
</protein>
<dbReference type="InterPro" id="IPR049163">
    <property type="entry name" value="Pif1-like_2B_dom"/>
</dbReference>
<keyword evidence="1 6" id="KW-0347">Helicase</keyword>
<dbReference type="InterPro" id="IPR010285">
    <property type="entry name" value="DNA_helicase_pif1-like_DEAD"/>
</dbReference>
<dbReference type="Pfam" id="PF08646">
    <property type="entry name" value="Rep_fac-A_C"/>
    <property type="match status" value="1"/>
</dbReference>
<evidence type="ECO:0000313" key="7">
    <source>
        <dbReference type="Proteomes" id="UP001289374"/>
    </source>
</evidence>
<evidence type="ECO:0000256" key="1">
    <source>
        <dbReference type="RuleBase" id="RU363044"/>
    </source>
</evidence>
<feature type="domain" description="Replication factor A C-terminal" evidence="3">
    <location>
        <begin position="671"/>
        <end position="789"/>
    </location>
</feature>
<dbReference type="Pfam" id="PF13538">
    <property type="entry name" value="UvrD_C_2"/>
    <property type="match status" value="1"/>
</dbReference>
<evidence type="ECO:0000259" key="2">
    <source>
        <dbReference type="Pfam" id="PF05970"/>
    </source>
</evidence>
<dbReference type="AlphaFoldDB" id="A0AAE1W3Y7"/>
<accession>A0AAE1W3Y7</accession>
<keyword evidence="1" id="KW-0233">DNA recombination</keyword>
<comment type="cofactor">
    <cofactor evidence="1">
        <name>Mg(2+)</name>
        <dbReference type="ChEBI" id="CHEBI:18420"/>
    </cofactor>
</comment>
<dbReference type="Gene3D" id="2.40.50.140">
    <property type="entry name" value="Nucleic acid-binding proteins"/>
    <property type="match status" value="2"/>
</dbReference>
<dbReference type="GO" id="GO:0006281">
    <property type="term" value="P:DNA repair"/>
    <property type="evidence" value="ECO:0007669"/>
    <property type="project" value="UniProtKB-KW"/>
</dbReference>
<dbReference type="Pfam" id="PF05970">
    <property type="entry name" value="PIF1"/>
    <property type="match status" value="1"/>
</dbReference>
<keyword evidence="1" id="KW-0234">DNA repair</keyword>
<comment type="catalytic activity">
    <reaction evidence="1">
        <text>ATP + H2O = ADP + phosphate + H(+)</text>
        <dbReference type="Rhea" id="RHEA:13065"/>
        <dbReference type="ChEBI" id="CHEBI:15377"/>
        <dbReference type="ChEBI" id="CHEBI:15378"/>
        <dbReference type="ChEBI" id="CHEBI:30616"/>
        <dbReference type="ChEBI" id="CHEBI:43474"/>
        <dbReference type="ChEBI" id="CHEBI:456216"/>
        <dbReference type="EC" id="5.6.2.3"/>
    </reaction>
</comment>
<dbReference type="InterPro" id="IPR012340">
    <property type="entry name" value="NA-bd_OB-fold"/>
</dbReference>
<dbReference type="InterPro" id="IPR027417">
    <property type="entry name" value="P-loop_NTPase"/>
</dbReference>
<dbReference type="Gene3D" id="3.40.50.300">
    <property type="entry name" value="P-loop containing nucleotide triphosphate hydrolases"/>
    <property type="match status" value="2"/>
</dbReference>
<evidence type="ECO:0000313" key="6">
    <source>
        <dbReference type="EMBL" id="KAK4386169.1"/>
    </source>
</evidence>
<evidence type="ECO:0000259" key="5">
    <source>
        <dbReference type="Pfam" id="PF21530"/>
    </source>
</evidence>
<dbReference type="SUPFAM" id="SSF50249">
    <property type="entry name" value="Nucleic acid-binding proteins"/>
    <property type="match status" value="2"/>
</dbReference>
<evidence type="ECO:0000259" key="3">
    <source>
        <dbReference type="Pfam" id="PF08646"/>
    </source>
</evidence>
<dbReference type="InterPro" id="IPR027785">
    <property type="entry name" value="UvrD-like_helicase_C"/>
</dbReference>
<dbReference type="GO" id="GO:0005524">
    <property type="term" value="F:ATP binding"/>
    <property type="evidence" value="ECO:0007669"/>
    <property type="project" value="UniProtKB-KW"/>
</dbReference>
<name>A0AAE1W3Y7_9LAMI</name>
<keyword evidence="7" id="KW-1185">Reference proteome</keyword>
<organism evidence="6 7">
    <name type="scientific">Sesamum angolense</name>
    <dbReference type="NCBI Taxonomy" id="2727404"/>
    <lineage>
        <taxon>Eukaryota</taxon>
        <taxon>Viridiplantae</taxon>
        <taxon>Streptophyta</taxon>
        <taxon>Embryophyta</taxon>
        <taxon>Tracheophyta</taxon>
        <taxon>Spermatophyta</taxon>
        <taxon>Magnoliopsida</taxon>
        <taxon>eudicotyledons</taxon>
        <taxon>Gunneridae</taxon>
        <taxon>Pentapetalae</taxon>
        <taxon>asterids</taxon>
        <taxon>lamiids</taxon>
        <taxon>Lamiales</taxon>
        <taxon>Pedaliaceae</taxon>
        <taxon>Sesamum</taxon>
    </lineage>
</organism>
<gene>
    <name evidence="6" type="ORF">Sango_2487500</name>
</gene>
<dbReference type="PANTHER" id="PTHR10492">
    <property type="match status" value="1"/>
</dbReference>
<keyword evidence="1" id="KW-0378">Hydrolase</keyword>
<dbReference type="Proteomes" id="UP001289374">
    <property type="component" value="Unassembled WGS sequence"/>
</dbReference>
<keyword evidence="1" id="KW-0547">Nucleotide-binding</keyword>
<feature type="domain" description="DNA helicase Pif1-like 2B" evidence="5">
    <location>
        <begin position="301"/>
        <end position="344"/>
    </location>
</feature>
<comment type="caution">
    <text evidence="6">The sequence shown here is derived from an EMBL/GenBank/DDBJ whole genome shotgun (WGS) entry which is preliminary data.</text>
</comment>
<comment type="similarity">
    <text evidence="1">Belongs to the helicase family.</text>
</comment>
<reference evidence="6" key="2">
    <citation type="journal article" date="2024" name="Plant">
        <title>Genomic evolution and insights into agronomic trait innovations of Sesamum species.</title>
        <authorList>
            <person name="Miao H."/>
            <person name="Wang L."/>
            <person name="Qu L."/>
            <person name="Liu H."/>
            <person name="Sun Y."/>
            <person name="Le M."/>
            <person name="Wang Q."/>
            <person name="Wei S."/>
            <person name="Zheng Y."/>
            <person name="Lin W."/>
            <person name="Duan Y."/>
            <person name="Cao H."/>
            <person name="Xiong S."/>
            <person name="Wang X."/>
            <person name="Wei L."/>
            <person name="Li C."/>
            <person name="Ma Q."/>
            <person name="Ju M."/>
            <person name="Zhao R."/>
            <person name="Li G."/>
            <person name="Mu C."/>
            <person name="Tian Q."/>
            <person name="Mei H."/>
            <person name="Zhang T."/>
            <person name="Gao T."/>
            <person name="Zhang H."/>
        </authorList>
    </citation>
    <scope>NUCLEOTIDE SEQUENCE</scope>
    <source>
        <strain evidence="6">K16</strain>
    </source>
</reference>
<dbReference type="GO" id="GO:0043139">
    <property type="term" value="F:5'-3' DNA helicase activity"/>
    <property type="evidence" value="ECO:0007669"/>
    <property type="project" value="UniProtKB-EC"/>
</dbReference>
<dbReference type="CDD" id="cd18809">
    <property type="entry name" value="SF1_C_RecD"/>
    <property type="match status" value="1"/>
</dbReference>
<dbReference type="GO" id="GO:0000723">
    <property type="term" value="P:telomere maintenance"/>
    <property type="evidence" value="ECO:0007669"/>
    <property type="project" value="InterPro"/>
</dbReference>
<proteinExistence type="inferred from homology"/>
<dbReference type="SUPFAM" id="SSF52540">
    <property type="entry name" value="P-loop containing nucleoside triphosphate hydrolases"/>
    <property type="match status" value="2"/>
</dbReference>
<keyword evidence="1" id="KW-0227">DNA damage</keyword>
<dbReference type="Pfam" id="PF21530">
    <property type="entry name" value="Pif1_2B_dom"/>
    <property type="match status" value="1"/>
</dbReference>
<keyword evidence="1" id="KW-0067">ATP-binding</keyword>